<dbReference type="Proteomes" id="UP000186922">
    <property type="component" value="Unassembled WGS sequence"/>
</dbReference>
<evidence type="ECO:0000256" key="1">
    <source>
        <dbReference type="SAM" id="Phobius"/>
    </source>
</evidence>
<dbReference type="AlphaFoldDB" id="A0A1D1UIA8"/>
<organism evidence="2 3">
    <name type="scientific">Ramazzottius varieornatus</name>
    <name type="common">Water bear</name>
    <name type="synonym">Tardigrade</name>
    <dbReference type="NCBI Taxonomy" id="947166"/>
    <lineage>
        <taxon>Eukaryota</taxon>
        <taxon>Metazoa</taxon>
        <taxon>Ecdysozoa</taxon>
        <taxon>Tardigrada</taxon>
        <taxon>Eutardigrada</taxon>
        <taxon>Parachela</taxon>
        <taxon>Hypsibioidea</taxon>
        <taxon>Ramazzottiidae</taxon>
        <taxon>Ramazzottius</taxon>
    </lineage>
</organism>
<keyword evidence="1" id="KW-1133">Transmembrane helix</keyword>
<reference evidence="2 3" key="1">
    <citation type="journal article" date="2016" name="Nat. Commun.">
        <title>Extremotolerant tardigrade genome and improved radiotolerance of human cultured cells by tardigrade-unique protein.</title>
        <authorList>
            <person name="Hashimoto T."/>
            <person name="Horikawa D.D."/>
            <person name="Saito Y."/>
            <person name="Kuwahara H."/>
            <person name="Kozuka-Hata H."/>
            <person name="Shin-I T."/>
            <person name="Minakuchi Y."/>
            <person name="Ohishi K."/>
            <person name="Motoyama A."/>
            <person name="Aizu T."/>
            <person name="Enomoto A."/>
            <person name="Kondo K."/>
            <person name="Tanaka S."/>
            <person name="Hara Y."/>
            <person name="Koshikawa S."/>
            <person name="Sagara H."/>
            <person name="Miura T."/>
            <person name="Yokobori S."/>
            <person name="Miyagawa K."/>
            <person name="Suzuki Y."/>
            <person name="Kubo T."/>
            <person name="Oyama M."/>
            <person name="Kohara Y."/>
            <person name="Fujiyama A."/>
            <person name="Arakawa K."/>
            <person name="Katayama T."/>
            <person name="Toyoda A."/>
            <person name="Kunieda T."/>
        </authorList>
    </citation>
    <scope>NUCLEOTIDE SEQUENCE [LARGE SCALE GENOMIC DNA]</scope>
    <source>
        <strain evidence="2 3">YOKOZUNA-1</strain>
    </source>
</reference>
<proteinExistence type="predicted"/>
<keyword evidence="3" id="KW-1185">Reference proteome</keyword>
<dbReference type="EMBL" id="BDGG01000001">
    <property type="protein sequence ID" value="GAU89191.1"/>
    <property type="molecule type" value="Genomic_DNA"/>
</dbReference>
<keyword evidence="1" id="KW-0812">Transmembrane</keyword>
<sequence>MDKFLIAAKELAPAMVTEIAPFGKQVFQLFQQYYRDHNMGEDLLSQRFVDVTTELYEDLQNKCHMEEVPPNKAIEDLDDDIRMLYIALGGMMVGLIIATSFFLFPTRRLHRKVARERKAYHDLLATIKASRKFDDDAV</sequence>
<protein>
    <submittedName>
        <fullName evidence="2">Uncharacterized protein</fullName>
    </submittedName>
</protein>
<comment type="caution">
    <text evidence="2">The sequence shown here is derived from an EMBL/GenBank/DDBJ whole genome shotgun (WGS) entry which is preliminary data.</text>
</comment>
<accession>A0A1D1UIA8</accession>
<evidence type="ECO:0000313" key="2">
    <source>
        <dbReference type="EMBL" id="GAU89191.1"/>
    </source>
</evidence>
<evidence type="ECO:0000313" key="3">
    <source>
        <dbReference type="Proteomes" id="UP000186922"/>
    </source>
</evidence>
<feature type="transmembrane region" description="Helical" evidence="1">
    <location>
        <begin position="83"/>
        <end position="104"/>
    </location>
</feature>
<name>A0A1D1UIA8_RAMVA</name>
<keyword evidence="1" id="KW-0472">Membrane</keyword>
<gene>
    <name evidence="2" type="primary">RvY_01770-1</name>
    <name evidence="2" type="synonym">RvY_01770.1</name>
    <name evidence="2" type="ORF">RvY_01770</name>
</gene>